<evidence type="ECO:0000256" key="3">
    <source>
        <dbReference type="ARBA" id="ARBA00022801"/>
    </source>
</evidence>
<evidence type="ECO:0000259" key="8">
    <source>
        <dbReference type="PROSITE" id="PS51864"/>
    </source>
</evidence>
<dbReference type="CDD" id="cd04280">
    <property type="entry name" value="ZnMc_astacin_like"/>
    <property type="match status" value="1"/>
</dbReference>
<protein>
    <recommendedName>
        <fullName evidence="7">Metalloendopeptidase</fullName>
        <ecNumber evidence="7">3.4.24.-</ecNumber>
    </recommendedName>
</protein>
<evidence type="ECO:0000313" key="10">
    <source>
        <dbReference type="Proteomes" id="UP000786811"/>
    </source>
</evidence>
<evidence type="ECO:0000256" key="4">
    <source>
        <dbReference type="ARBA" id="ARBA00022833"/>
    </source>
</evidence>
<keyword evidence="5 6" id="KW-0482">Metalloprotease</keyword>
<keyword evidence="1 6" id="KW-0645">Protease</keyword>
<evidence type="ECO:0000256" key="2">
    <source>
        <dbReference type="ARBA" id="ARBA00022723"/>
    </source>
</evidence>
<dbReference type="EC" id="3.4.24.-" evidence="7"/>
<dbReference type="SUPFAM" id="SSF55486">
    <property type="entry name" value="Metalloproteases ('zincins'), catalytic domain"/>
    <property type="match status" value="1"/>
</dbReference>
<dbReference type="GO" id="GO:0008270">
    <property type="term" value="F:zinc ion binding"/>
    <property type="evidence" value="ECO:0007669"/>
    <property type="project" value="UniProtKB-UniRule"/>
</dbReference>
<dbReference type="OrthoDB" id="291007at2759"/>
<dbReference type="InterPro" id="IPR001506">
    <property type="entry name" value="Peptidase_M12A"/>
</dbReference>
<dbReference type="Gene3D" id="3.40.390.10">
    <property type="entry name" value="Collagenase (Catalytic Domain)"/>
    <property type="match status" value="1"/>
</dbReference>
<feature type="active site" evidence="6">
    <location>
        <position position="147"/>
    </location>
</feature>
<proteinExistence type="predicted"/>
<keyword evidence="10" id="KW-1185">Reference proteome</keyword>
<evidence type="ECO:0000256" key="1">
    <source>
        <dbReference type="ARBA" id="ARBA00022670"/>
    </source>
</evidence>
<dbReference type="PANTHER" id="PTHR10127">
    <property type="entry name" value="DISCOIDIN, CUB, EGF, LAMININ , AND ZINC METALLOPROTEASE DOMAIN CONTAINING"/>
    <property type="match status" value="1"/>
</dbReference>
<dbReference type="SMART" id="SM00235">
    <property type="entry name" value="ZnMc"/>
    <property type="match status" value="1"/>
</dbReference>
<dbReference type="GO" id="GO:0004222">
    <property type="term" value="F:metalloendopeptidase activity"/>
    <property type="evidence" value="ECO:0007669"/>
    <property type="project" value="UniProtKB-UniRule"/>
</dbReference>
<comment type="cofactor">
    <cofactor evidence="6 7">
        <name>Zn(2+)</name>
        <dbReference type="ChEBI" id="CHEBI:29105"/>
    </cofactor>
    <text evidence="6 7">Binds 1 zinc ion per subunit.</text>
</comment>
<dbReference type="Proteomes" id="UP000786811">
    <property type="component" value="Unassembled WGS sequence"/>
</dbReference>
<gene>
    <name evidence="9" type="ORF">HICCMSTLAB_LOCUS1169</name>
</gene>
<dbReference type="EMBL" id="CAJNRD030001116">
    <property type="protein sequence ID" value="CAG5074958.1"/>
    <property type="molecule type" value="Genomic_DNA"/>
</dbReference>
<dbReference type="PANTHER" id="PTHR10127:SF780">
    <property type="entry name" value="METALLOENDOPEPTIDASE"/>
    <property type="match status" value="1"/>
</dbReference>
<organism evidence="9 10">
    <name type="scientific">Cotesia congregata</name>
    <name type="common">Parasitoid wasp</name>
    <name type="synonym">Apanteles congregatus</name>
    <dbReference type="NCBI Taxonomy" id="51543"/>
    <lineage>
        <taxon>Eukaryota</taxon>
        <taxon>Metazoa</taxon>
        <taxon>Ecdysozoa</taxon>
        <taxon>Arthropoda</taxon>
        <taxon>Hexapoda</taxon>
        <taxon>Insecta</taxon>
        <taxon>Pterygota</taxon>
        <taxon>Neoptera</taxon>
        <taxon>Endopterygota</taxon>
        <taxon>Hymenoptera</taxon>
        <taxon>Apocrita</taxon>
        <taxon>Ichneumonoidea</taxon>
        <taxon>Braconidae</taxon>
        <taxon>Microgastrinae</taxon>
        <taxon>Cotesia</taxon>
    </lineage>
</organism>
<name>A0A8J2EA32_COTCN</name>
<keyword evidence="3 6" id="KW-0378">Hydrolase</keyword>
<dbReference type="GO" id="GO:0006508">
    <property type="term" value="P:proteolysis"/>
    <property type="evidence" value="ECO:0007669"/>
    <property type="project" value="UniProtKB-KW"/>
</dbReference>
<feature type="non-terminal residue" evidence="9">
    <location>
        <position position="1"/>
    </location>
</feature>
<dbReference type="InterPro" id="IPR034035">
    <property type="entry name" value="Astacin-like_dom"/>
</dbReference>
<sequence>MIFSRRKFFFKRLQSPVSAPISAFSINKRESNDLEDLEGVISLSHLGNTMFGTPSNKTGSRVAEWNQEAGVNPEELGEYAEGDILIPRTASGRSGLANSAARWPDATIPLTAGNTGCWSSVGRLGGRQDVNLQVPGCVVKKGTVIHELMHAVGFIHEQTSTINFVKVGKDTTDHFGVKYDFGSVMHYSKNAFSANGQATIIPKETNGGFFGAFDDLFGGTKPSLGQREGFSKQDIRKIRKMYNCDGPRRRNARSRPQVSLFDFFW</sequence>
<dbReference type="InterPro" id="IPR024079">
    <property type="entry name" value="MetalloPept_cat_dom_sf"/>
</dbReference>
<feature type="binding site" evidence="6">
    <location>
        <position position="150"/>
    </location>
    <ligand>
        <name>Zn(2+)</name>
        <dbReference type="ChEBI" id="CHEBI:29105"/>
        <note>catalytic</note>
    </ligand>
</feature>
<feature type="domain" description="Peptidase M12A" evidence="8">
    <location>
        <begin position="116"/>
        <end position="245"/>
    </location>
</feature>
<dbReference type="Pfam" id="PF01400">
    <property type="entry name" value="Astacin"/>
    <property type="match status" value="2"/>
</dbReference>
<feature type="binding site" evidence="6">
    <location>
        <position position="146"/>
    </location>
    <ligand>
        <name>Zn(2+)</name>
        <dbReference type="ChEBI" id="CHEBI:29105"/>
        <note>catalytic</note>
    </ligand>
</feature>
<dbReference type="PRINTS" id="PR00480">
    <property type="entry name" value="ASTACIN"/>
</dbReference>
<evidence type="ECO:0000313" key="9">
    <source>
        <dbReference type="EMBL" id="CAG5074958.1"/>
    </source>
</evidence>
<evidence type="ECO:0000256" key="6">
    <source>
        <dbReference type="PROSITE-ProRule" id="PRU01211"/>
    </source>
</evidence>
<evidence type="ECO:0000256" key="7">
    <source>
        <dbReference type="RuleBase" id="RU361183"/>
    </source>
</evidence>
<dbReference type="InterPro" id="IPR006026">
    <property type="entry name" value="Peptidase_Metallo"/>
</dbReference>
<accession>A0A8J2EA32</accession>
<reference evidence="9" key="1">
    <citation type="submission" date="2021-04" db="EMBL/GenBank/DDBJ databases">
        <authorList>
            <person name="Chebbi M.A.C M."/>
        </authorList>
    </citation>
    <scope>NUCLEOTIDE SEQUENCE</scope>
</reference>
<feature type="binding site" evidence="6">
    <location>
        <position position="156"/>
    </location>
    <ligand>
        <name>Zn(2+)</name>
        <dbReference type="ChEBI" id="CHEBI:29105"/>
        <note>catalytic</note>
    </ligand>
</feature>
<dbReference type="AlphaFoldDB" id="A0A8J2EA32"/>
<keyword evidence="4 6" id="KW-0862">Zinc</keyword>
<evidence type="ECO:0000256" key="5">
    <source>
        <dbReference type="ARBA" id="ARBA00023049"/>
    </source>
</evidence>
<comment type="caution">
    <text evidence="9">The sequence shown here is derived from an EMBL/GenBank/DDBJ whole genome shotgun (WGS) entry which is preliminary data.</text>
</comment>
<comment type="caution">
    <text evidence="6">Lacks conserved residue(s) required for the propagation of feature annotation.</text>
</comment>
<dbReference type="PROSITE" id="PS51864">
    <property type="entry name" value="ASTACIN"/>
    <property type="match status" value="1"/>
</dbReference>
<keyword evidence="2 6" id="KW-0479">Metal-binding</keyword>